<dbReference type="KEGG" id="ebla:JGUZn3_23200"/>
<dbReference type="Proteomes" id="UP000516349">
    <property type="component" value="Chromosome"/>
</dbReference>
<proteinExistence type="predicted"/>
<protein>
    <submittedName>
        <fullName evidence="2">Regulatory protein RecX</fullName>
    </submittedName>
</protein>
<evidence type="ECO:0000313" key="2">
    <source>
        <dbReference type="EMBL" id="QNT79521.1"/>
    </source>
</evidence>
<evidence type="ECO:0000313" key="3">
    <source>
        <dbReference type="Proteomes" id="UP000516349"/>
    </source>
</evidence>
<dbReference type="AlphaFoldDB" id="A0A7H1NUR1"/>
<gene>
    <name evidence="2" type="primary">recX</name>
    <name evidence="2" type="ORF">JGUZn3_23200</name>
</gene>
<organism evidence="2 3">
    <name type="scientific">Entomobacter blattae</name>
    <dbReference type="NCBI Taxonomy" id="2762277"/>
    <lineage>
        <taxon>Bacteria</taxon>
        <taxon>Pseudomonadati</taxon>
        <taxon>Pseudomonadota</taxon>
        <taxon>Alphaproteobacteria</taxon>
        <taxon>Acetobacterales</taxon>
        <taxon>Acetobacteraceae</taxon>
        <taxon>Entomobacter</taxon>
    </lineage>
</organism>
<dbReference type="EMBL" id="CP060244">
    <property type="protein sequence ID" value="QNT79521.1"/>
    <property type="molecule type" value="Genomic_DNA"/>
</dbReference>
<accession>A0A7H1NUR1</accession>
<keyword evidence="3" id="KW-1185">Reference proteome</keyword>
<reference evidence="2 3" key="1">
    <citation type="submission" date="2020-08" db="EMBL/GenBank/DDBJ databases">
        <title>Complete genome sequence of Entomobacter blattae G55GP.</title>
        <authorList>
            <person name="Poehlein A."/>
            <person name="Guzman J."/>
            <person name="Daniel R."/>
            <person name="Vilcinskas A."/>
        </authorList>
    </citation>
    <scope>NUCLEOTIDE SEQUENCE [LARGE SCALE GENOMIC DNA]</scope>
    <source>
        <strain evidence="2 3">G55GP</strain>
    </source>
</reference>
<feature type="compositionally biased region" description="Basic and acidic residues" evidence="1">
    <location>
        <begin position="1"/>
        <end position="22"/>
    </location>
</feature>
<dbReference type="RefSeq" id="WP_203413672.1">
    <property type="nucleotide sequence ID" value="NZ_CP060244.1"/>
</dbReference>
<feature type="region of interest" description="Disordered" evidence="1">
    <location>
        <begin position="1"/>
        <end position="35"/>
    </location>
</feature>
<name>A0A7H1NUR1_9PROT</name>
<sequence>MEFKRDINTPEYVDAQRQESARHTQKNGHTQKNQRLEELRQVALRYLARFSTTEKGLKTVLLRYVKRQRFRQKGLGYEVGENQAGSEDFFAEIHNIVKEMVQKRFVDNGEFARSRLNALQKSGHSLRDIAQRLEFKGIQKEMVQTIIEQEAQETLQEESLLAVSLFADESLIEANEKAAALVLLRKRRLGPFEIEKEGGQDCYENATEQKKNRHKAQIVLARAGFSAKLAQQVCMMDRFEAEERIFRLKNR</sequence>
<evidence type="ECO:0000256" key="1">
    <source>
        <dbReference type="SAM" id="MobiDB-lite"/>
    </source>
</evidence>